<dbReference type="EMBL" id="QJSX01000013">
    <property type="protein sequence ID" value="PYE51985.1"/>
    <property type="molecule type" value="Genomic_DNA"/>
</dbReference>
<evidence type="ECO:0000313" key="3">
    <source>
        <dbReference type="EMBL" id="PYE51985.1"/>
    </source>
</evidence>
<dbReference type="InterPro" id="IPR002559">
    <property type="entry name" value="Transposase_11"/>
</dbReference>
<dbReference type="NCBIfam" id="NF033580">
    <property type="entry name" value="transpos_IS5_3"/>
    <property type="match status" value="1"/>
</dbReference>
<evidence type="ECO:0000259" key="2">
    <source>
        <dbReference type="Pfam" id="PF13340"/>
    </source>
</evidence>
<dbReference type="Proteomes" id="UP000248326">
    <property type="component" value="Unassembled WGS sequence"/>
</dbReference>
<feature type="domain" description="Transposase IS4-like" evidence="1">
    <location>
        <begin position="95"/>
        <end position="207"/>
    </location>
</feature>
<accession>A0A318S3H3</accession>
<keyword evidence="4" id="KW-1185">Reference proteome</keyword>
<dbReference type="PANTHER" id="PTHR46637:SF1">
    <property type="entry name" value="BLL5188 PROTEIN"/>
    <property type="match status" value="1"/>
</dbReference>
<protein>
    <submittedName>
        <fullName evidence="3">Putative transposase of IS4/5 family DUF4096</fullName>
    </submittedName>
</protein>
<dbReference type="GO" id="GO:0006313">
    <property type="term" value="P:DNA transposition"/>
    <property type="evidence" value="ECO:0007669"/>
    <property type="project" value="InterPro"/>
</dbReference>
<dbReference type="Pfam" id="PF01609">
    <property type="entry name" value="DDE_Tnp_1"/>
    <property type="match status" value="1"/>
</dbReference>
<gene>
    <name evidence="3" type="ORF">DES52_11331</name>
</gene>
<dbReference type="InterPro" id="IPR052909">
    <property type="entry name" value="Transposase_6_like"/>
</dbReference>
<sequence length="225" mass="25387">MELTEAQWKIIEPLFPPPKPTGRPRHDDRMVLEGVPWVVRTGARWKDLPTRLPAYQTCHCRFQAWVRSGMLDRLLQAFYEDLVERGHVNLAEWLIDGSFVPAKGGAIVSMTVPEARAARSWQSRTALVNTNALHLAVAAPHEVTLVHDTLDPAFGLDHPARLIGDTAYDSDVLDEQLAAEGIEMIARNRKNRTKTQDGRPLRRAKRRFLVERLFAPSDSEGKLPS</sequence>
<feature type="domain" description="Insertion element IS402-like" evidence="2">
    <location>
        <begin position="3"/>
        <end position="74"/>
    </location>
</feature>
<dbReference type="AlphaFoldDB" id="A0A318S3H3"/>
<dbReference type="PANTHER" id="PTHR46637">
    <property type="entry name" value="TIS1421-TRANSPOSASE PROTEIN A"/>
    <property type="match status" value="1"/>
</dbReference>
<dbReference type="Pfam" id="PF13340">
    <property type="entry name" value="DUF4096"/>
    <property type="match status" value="1"/>
</dbReference>
<proteinExistence type="predicted"/>
<evidence type="ECO:0000313" key="4">
    <source>
        <dbReference type="Proteomes" id="UP000248326"/>
    </source>
</evidence>
<reference evidence="3 4" key="1">
    <citation type="submission" date="2018-06" db="EMBL/GenBank/DDBJ databases">
        <title>Genomic Encyclopedia of Type Strains, Phase IV (KMG-IV): sequencing the most valuable type-strain genomes for metagenomic binning, comparative biology and taxonomic classification.</title>
        <authorList>
            <person name="Goeker M."/>
        </authorList>
    </citation>
    <scope>NUCLEOTIDE SEQUENCE [LARGE SCALE GENOMIC DNA]</scope>
    <source>
        <strain evidence="3 4">DSM 18048</strain>
    </source>
</reference>
<dbReference type="GO" id="GO:0003677">
    <property type="term" value="F:DNA binding"/>
    <property type="evidence" value="ECO:0007669"/>
    <property type="project" value="InterPro"/>
</dbReference>
<organism evidence="3 4">
    <name type="scientific">Deinococcus yavapaiensis KR-236</name>
    <dbReference type="NCBI Taxonomy" id="694435"/>
    <lineage>
        <taxon>Bacteria</taxon>
        <taxon>Thermotogati</taxon>
        <taxon>Deinococcota</taxon>
        <taxon>Deinococci</taxon>
        <taxon>Deinococcales</taxon>
        <taxon>Deinococcaceae</taxon>
        <taxon>Deinococcus</taxon>
    </lineage>
</organism>
<name>A0A318S3H3_9DEIO</name>
<comment type="caution">
    <text evidence="3">The sequence shown here is derived from an EMBL/GenBank/DDBJ whole genome shotgun (WGS) entry which is preliminary data.</text>
</comment>
<evidence type="ECO:0000259" key="1">
    <source>
        <dbReference type="Pfam" id="PF01609"/>
    </source>
</evidence>
<dbReference type="InterPro" id="IPR025161">
    <property type="entry name" value="IS402-like_dom"/>
</dbReference>
<dbReference type="RefSeq" id="WP_425451131.1">
    <property type="nucleotide sequence ID" value="NZ_QJSX01000013.1"/>
</dbReference>
<dbReference type="GO" id="GO:0004803">
    <property type="term" value="F:transposase activity"/>
    <property type="evidence" value="ECO:0007669"/>
    <property type="project" value="InterPro"/>
</dbReference>